<feature type="transmembrane region" description="Helical" evidence="10">
    <location>
        <begin position="183"/>
        <end position="200"/>
    </location>
</feature>
<keyword evidence="6" id="KW-1278">Translocase</keyword>
<evidence type="ECO:0000256" key="8">
    <source>
        <dbReference type="ARBA" id="ARBA00023065"/>
    </source>
</evidence>
<keyword evidence="3" id="KW-0813">Transport</keyword>
<reference evidence="11 12" key="1">
    <citation type="journal article" date="2021" name="Nat. Plants">
        <title>The Taxus genome provides insights into paclitaxel biosynthesis.</title>
        <authorList>
            <person name="Xiong X."/>
            <person name="Gou J."/>
            <person name="Liao Q."/>
            <person name="Li Y."/>
            <person name="Zhou Q."/>
            <person name="Bi G."/>
            <person name="Li C."/>
            <person name="Du R."/>
            <person name="Wang X."/>
            <person name="Sun T."/>
            <person name="Guo L."/>
            <person name="Liang H."/>
            <person name="Lu P."/>
            <person name="Wu Y."/>
            <person name="Zhang Z."/>
            <person name="Ro D.K."/>
            <person name="Shang Y."/>
            <person name="Huang S."/>
            <person name="Yan J."/>
        </authorList>
    </citation>
    <scope>NUCLEOTIDE SEQUENCE [LARGE SCALE GENOMIC DNA]</scope>
    <source>
        <strain evidence="11">Ta-2019</strain>
    </source>
</reference>
<evidence type="ECO:0000256" key="10">
    <source>
        <dbReference type="SAM" id="Phobius"/>
    </source>
</evidence>
<name>A0AA38LG19_TAXCH</name>
<proteinExistence type="predicted"/>
<gene>
    <name evidence="11" type="ORF">KI387_018102</name>
</gene>
<evidence type="ECO:0000313" key="12">
    <source>
        <dbReference type="Proteomes" id="UP000824469"/>
    </source>
</evidence>
<evidence type="ECO:0000256" key="1">
    <source>
        <dbReference type="ARBA" id="ARBA00004127"/>
    </source>
</evidence>
<keyword evidence="8" id="KW-0406">Ion transport</keyword>
<dbReference type="InterPro" id="IPR004131">
    <property type="entry name" value="PPase-energised_H-pump"/>
</dbReference>
<evidence type="ECO:0000256" key="9">
    <source>
        <dbReference type="ARBA" id="ARBA00023136"/>
    </source>
</evidence>
<comment type="subcellular location">
    <subcellularLocation>
        <location evidence="1">Endomembrane system</location>
        <topology evidence="1">Multi-pass membrane protein</topology>
    </subcellularLocation>
</comment>
<feature type="transmembrane region" description="Helical" evidence="10">
    <location>
        <begin position="304"/>
        <end position="328"/>
    </location>
</feature>
<keyword evidence="9 10" id="KW-0472">Membrane</keyword>
<dbReference type="EC" id="7.1.3.1" evidence="2"/>
<keyword evidence="7 10" id="KW-1133">Transmembrane helix</keyword>
<feature type="transmembrane region" description="Helical" evidence="10">
    <location>
        <begin position="274"/>
        <end position="298"/>
    </location>
</feature>
<dbReference type="OMA" id="FFEIKIV"/>
<sequence>MYAKCGSINNVRELFDKMPHGKAFITAFRSGAIMGFLLAENGLLVLYISINLFKMYYGDDWEGLFEAITSYGLGGSSMALFGKVGGGIYTKAADVGADLVGKVERNIPEDDPHLHGLVFIIIFSLLKCVYVIADNVGDNVGDIAGMGSDLFGSYAESSCAALVLASISSFGTSHDFIAMSYPLLISSMGIIVFLITNLFATDIFEIKAVKEIEPTLKKQLIISTVLMTIGIAVVSLVALPPSFTIFNFGEQKVVKNCPIQDVVDSCRTRATTNVIFGLALGYKSVIIPNFAIAISIFVSFSLAAMYGIAVAALGMLSTIATGLAIDAYEPINDNAVGIAEMAGMSHRHAWYLLPYLANGSSAALVSLALFEAFVSRVEISTVDVLTPKVFIGLIVGAMLPYRFSAMTMKSVGSAALKMVEEVRRHINTIPGLMEGTAKLDYATCVKISTDASLKELIPPGCLVMLTPLIVGTLFGVETLSGVLAGALVSGVQVAISASNTGGAWDNAKKYIEVDELPNG</sequence>
<dbReference type="Proteomes" id="UP000824469">
    <property type="component" value="Unassembled WGS sequence"/>
</dbReference>
<evidence type="ECO:0000256" key="6">
    <source>
        <dbReference type="ARBA" id="ARBA00022967"/>
    </source>
</evidence>
<accession>A0AA38LG19</accession>
<feature type="transmembrane region" description="Helical" evidence="10">
    <location>
        <begin position="23"/>
        <end position="48"/>
    </location>
</feature>
<dbReference type="Pfam" id="PF03030">
    <property type="entry name" value="H_PPase"/>
    <property type="match status" value="1"/>
</dbReference>
<evidence type="ECO:0000313" key="11">
    <source>
        <dbReference type="EMBL" id="KAH9323463.1"/>
    </source>
</evidence>
<feature type="transmembrane region" description="Helical" evidence="10">
    <location>
        <begin position="385"/>
        <end position="403"/>
    </location>
</feature>
<evidence type="ECO:0000256" key="3">
    <source>
        <dbReference type="ARBA" id="ARBA00022448"/>
    </source>
</evidence>
<feature type="transmembrane region" description="Helical" evidence="10">
    <location>
        <begin position="114"/>
        <end position="133"/>
    </location>
</feature>
<dbReference type="GO" id="GO:0009678">
    <property type="term" value="F:diphosphate hydrolysis-driven proton transmembrane transporter activity"/>
    <property type="evidence" value="ECO:0007669"/>
    <property type="project" value="UniProtKB-EC"/>
</dbReference>
<keyword evidence="5" id="KW-0460">Magnesium</keyword>
<dbReference type="GO" id="GO:0016020">
    <property type="term" value="C:membrane"/>
    <property type="evidence" value="ECO:0007669"/>
    <property type="project" value="InterPro"/>
</dbReference>
<dbReference type="GO" id="GO:0012505">
    <property type="term" value="C:endomembrane system"/>
    <property type="evidence" value="ECO:0007669"/>
    <property type="project" value="UniProtKB-SubCell"/>
</dbReference>
<keyword evidence="4 10" id="KW-0812">Transmembrane</keyword>
<dbReference type="GO" id="GO:0004427">
    <property type="term" value="F:inorganic diphosphate phosphatase activity"/>
    <property type="evidence" value="ECO:0007669"/>
    <property type="project" value="InterPro"/>
</dbReference>
<comment type="caution">
    <text evidence="11">The sequence shown here is derived from an EMBL/GenBank/DDBJ whole genome shotgun (WGS) entry which is preliminary data.</text>
</comment>
<dbReference type="PANTHER" id="PTHR31998">
    <property type="entry name" value="K(+)-INSENSITIVE PYROPHOSPHATE-ENERGIZED PROTON PUMP"/>
    <property type="match status" value="1"/>
</dbReference>
<protein>
    <recommendedName>
        <fullName evidence="2">H(+)-exporting diphosphatase</fullName>
        <ecNumber evidence="2">7.1.3.1</ecNumber>
    </recommendedName>
</protein>
<evidence type="ECO:0000256" key="7">
    <source>
        <dbReference type="ARBA" id="ARBA00022989"/>
    </source>
</evidence>
<dbReference type="AlphaFoldDB" id="A0AA38LG19"/>
<keyword evidence="12" id="KW-1185">Reference proteome</keyword>
<evidence type="ECO:0000256" key="2">
    <source>
        <dbReference type="ARBA" id="ARBA00013242"/>
    </source>
</evidence>
<evidence type="ECO:0000256" key="5">
    <source>
        <dbReference type="ARBA" id="ARBA00022842"/>
    </source>
</evidence>
<organism evidence="11 12">
    <name type="scientific">Taxus chinensis</name>
    <name type="common">Chinese yew</name>
    <name type="synonym">Taxus wallichiana var. chinensis</name>
    <dbReference type="NCBI Taxonomy" id="29808"/>
    <lineage>
        <taxon>Eukaryota</taxon>
        <taxon>Viridiplantae</taxon>
        <taxon>Streptophyta</taxon>
        <taxon>Embryophyta</taxon>
        <taxon>Tracheophyta</taxon>
        <taxon>Spermatophyta</taxon>
        <taxon>Pinopsida</taxon>
        <taxon>Pinidae</taxon>
        <taxon>Conifers II</taxon>
        <taxon>Cupressales</taxon>
        <taxon>Taxaceae</taxon>
        <taxon>Taxus</taxon>
    </lineage>
</organism>
<evidence type="ECO:0000256" key="4">
    <source>
        <dbReference type="ARBA" id="ARBA00022692"/>
    </source>
</evidence>
<feature type="transmembrane region" description="Helical" evidence="10">
    <location>
        <begin position="220"/>
        <end position="239"/>
    </location>
</feature>
<dbReference type="EMBL" id="JAHRHJ020000003">
    <property type="protein sequence ID" value="KAH9323463.1"/>
    <property type="molecule type" value="Genomic_DNA"/>
</dbReference>
<feature type="transmembrane region" description="Helical" evidence="10">
    <location>
        <begin position="349"/>
        <end position="373"/>
    </location>
</feature>